<evidence type="ECO:0000313" key="2">
    <source>
        <dbReference type="Proteomes" id="UP000807306"/>
    </source>
</evidence>
<organism evidence="1 2">
    <name type="scientific">Crepidotus variabilis</name>
    <dbReference type="NCBI Taxonomy" id="179855"/>
    <lineage>
        <taxon>Eukaryota</taxon>
        <taxon>Fungi</taxon>
        <taxon>Dikarya</taxon>
        <taxon>Basidiomycota</taxon>
        <taxon>Agaricomycotina</taxon>
        <taxon>Agaricomycetes</taxon>
        <taxon>Agaricomycetidae</taxon>
        <taxon>Agaricales</taxon>
        <taxon>Agaricineae</taxon>
        <taxon>Crepidotaceae</taxon>
        <taxon>Crepidotus</taxon>
    </lineage>
</organism>
<dbReference type="Proteomes" id="UP000807306">
    <property type="component" value="Unassembled WGS sequence"/>
</dbReference>
<evidence type="ECO:0000313" key="1">
    <source>
        <dbReference type="EMBL" id="KAF9522993.1"/>
    </source>
</evidence>
<reference evidence="1" key="1">
    <citation type="submission" date="2020-11" db="EMBL/GenBank/DDBJ databases">
        <authorList>
            <consortium name="DOE Joint Genome Institute"/>
            <person name="Ahrendt S."/>
            <person name="Riley R."/>
            <person name="Andreopoulos W."/>
            <person name="Labutti K."/>
            <person name="Pangilinan J."/>
            <person name="Ruiz-Duenas F.J."/>
            <person name="Barrasa J.M."/>
            <person name="Sanchez-Garcia M."/>
            <person name="Camarero S."/>
            <person name="Miyauchi S."/>
            <person name="Serrano A."/>
            <person name="Linde D."/>
            <person name="Babiker R."/>
            <person name="Drula E."/>
            <person name="Ayuso-Fernandez I."/>
            <person name="Pacheco R."/>
            <person name="Padilla G."/>
            <person name="Ferreira P."/>
            <person name="Barriuso J."/>
            <person name="Kellner H."/>
            <person name="Castanera R."/>
            <person name="Alfaro M."/>
            <person name="Ramirez L."/>
            <person name="Pisabarro A.G."/>
            <person name="Kuo A."/>
            <person name="Tritt A."/>
            <person name="Lipzen A."/>
            <person name="He G."/>
            <person name="Yan M."/>
            <person name="Ng V."/>
            <person name="Cullen D."/>
            <person name="Martin F."/>
            <person name="Rosso M.-N."/>
            <person name="Henrissat B."/>
            <person name="Hibbett D."/>
            <person name="Martinez A.T."/>
            <person name="Grigoriev I.V."/>
        </authorList>
    </citation>
    <scope>NUCLEOTIDE SEQUENCE</scope>
    <source>
        <strain evidence="1">CBS 506.95</strain>
    </source>
</reference>
<comment type="caution">
    <text evidence="1">The sequence shown here is derived from an EMBL/GenBank/DDBJ whole genome shotgun (WGS) entry which is preliminary data.</text>
</comment>
<proteinExistence type="predicted"/>
<dbReference type="AlphaFoldDB" id="A0A9P6JJF5"/>
<dbReference type="EMBL" id="MU157928">
    <property type="protein sequence ID" value="KAF9522993.1"/>
    <property type="molecule type" value="Genomic_DNA"/>
</dbReference>
<protein>
    <submittedName>
        <fullName evidence="1">Uncharacterized protein</fullName>
    </submittedName>
</protein>
<name>A0A9P6JJF5_9AGAR</name>
<sequence>MDSNMVGCHSTRYRGSMGFHLRVSHFELTKPTRSHHHLQYVLRHHGQFSMHHNRINGPGADFLQYEELKPRNECVLRTPSPILDLVSDLWECGIERSGGLGMQWMRTDVG</sequence>
<gene>
    <name evidence="1" type="ORF">CPB83DRAFT_69431</name>
</gene>
<accession>A0A9P6JJF5</accession>
<keyword evidence="2" id="KW-1185">Reference proteome</keyword>